<name>A0ABQ5KLI3_9EUKA</name>
<comment type="caution">
    <text evidence="2">The sequence shown here is derived from an EMBL/GenBank/DDBJ whole genome shotgun (WGS) entry which is preliminary data.</text>
</comment>
<feature type="compositionally biased region" description="Polar residues" evidence="1">
    <location>
        <begin position="1905"/>
        <end position="1924"/>
    </location>
</feature>
<feature type="compositionally biased region" description="Low complexity" evidence="1">
    <location>
        <begin position="1696"/>
        <end position="1708"/>
    </location>
</feature>
<feature type="compositionally biased region" description="Polar residues" evidence="1">
    <location>
        <begin position="1679"/>
        <end position="1695"/>
    </location>
</feature>
<feature type="compositionally biased region" description="Basic residues" evidence="1">
    <location>
        <begin position="1242"/>
        <end position="1257"/>
    </location>
</feature>
<feature type="compositionally biased region" description="Basic and acidic residues" evidence="1">
    <location>
        <begin position="810"/>
        <end position="828"/>
    </location>
</feature>
<keyword evidence="3" id="KW-1185">Reference proteome</keyword>
<feature type="compositionally biased region" description="Polar residues" evidence="1">
    <location>
        <begin position="1720"/>
        <end position="1731"/>
    </location>
</feature>
<feature type="compositionally biased region" description="Polar residues" evidence="1">
    <location>
        <begin position="2303"/>
        <end position="2314"/>
    </location>
</feature>
<reference evidence="2" key="1">
    <citation type="submission" date="2022-03" db="EMBL/GenBank/DDBJ databases">
        <title>Draft genome sequence of Aduncisulcus paluster, a free-living microaerophilic Fornicata.</title>
        <authorList>
            <person name="Yuyama I."/>
            <person name="Kume K."/>
            <person name="Tamura T."/>
            <person name="Inagaki Y."/>
            <person name="Hashimoto T."/>
        </authorList>
    </citation>
    <scope>NUCLEOTIDE SEQUENCE</scope>
    <source>
        <strain evidence="2">NY0171</strain>
    </source>
</reference>
<dbReference type="Proteomes" id="UP001057375">
    <property type="component" value="Unassembled WGS sequence"/>
</dbReference>
<feature type="region of interest" description="Disordered" evidence="1">
    <location>
        <begin position="2053"/>
        <end position="2079"/>
    </location>
</feature>
<feature type="compositionally biased region" description="Low complexity" evidence="1">
    <location>
        <begin position="1258"/>
        <end position="1269"/>
    </location>
</feature>
<feature type="region of interest" description="Disordered" evidence="1">
    <location>
        <begin position="2475"/>
        <end position="2521"/>
    </location>
</feature>
<feature type="region of interest" description="Disordered" evidence="1">
    <location>
        <begin position="203"/>
        <end position="225"/>
    </location>
</feature>
<gene>
    <name evidence="2" type="ORF">ADUPG1_006882</name>
</gene>
<accession>A0ABQ5KLI3</accession>
<feature type="non-terminal residue" evidence="2">
    <location>
        <position position="1"/>
    </location>
</feature>
<feature type="compositionally biased region" description="Polar residues" evidence="1">
    <location>
        <begin position="1761"/>
        <end position="1774"/>
    </location>
</feature>
<feature type="region of interest" description="Disordered" evidence="1">
    <location>
        <begin position="1541"/>
        <end position="1572"/>
    </location>
</feature>
<feature type="region of interest" description="Disordered" evidence="1">
    <location>
        <begin position="2153"/>
        <end position="2179"/>
    </location>
</feature>
<evidence type="ECO:0000313" key="2">
    <source>
        <dbReference type="EMBL" id="GKT32821.1"/>
    </source>
</evidence>
<dbReference type="EMBL" id="BQXS01010065">
    <property type="protein sequence ID" value="GKT32821.1"/>
    <property type="molecule type" value="Genomic_DNA"/>
</dbReference>
<feature type="compositionally biased region" description="Low complexity" evidence="1">
    <location>
        <begin position="3399"/>
        <end position="3423"/>
    </location>
</feature>
<feature type="region of interest" description="Disordered" evidence="1">
    <location>
        <begin position="1679"/>
        <end position="1736"/>
    </location>
</feature>
<feature type="compositionally biased region" description="Low complexity" evidence="1">
    <location>
        <begin position="1981"/>
        <end position="1994"/>
    </location>
</feature>
<feature type="compositionally biased region" description="Polar residues" evidence="1">
    <location>
        <begin position="1548"/>
        <end position="1559"/>
    </location>
</feature>
<protein>
    <submittedName>
        <fullName evidence="2">Uncharacterized protein</fullName>
    </submittedName>
</protein>
<feature type="region of interest" description="Disordered" evidence="1">
    <location>
        <begin position="2294"/>
        <end position="2316"/>
    </location>
</feature>
<evidence type="ECO:0000313" key="3">
    <source>
        <dbReference type="Proteomes" id="UP001057375"/>
    </source>
</evidence>
<feature type="compositionally biased region" description="Basic and acidic residues" evidence="1">
    <location>
        <begin position="2483"/>
        <end position="2498"/>
    </location>
</feature>
<feature type="region of interest" description="Disordered" evidence="1">
    <location>
        <begin position="1242"/>
        <end position="1301"/>
    </location>
</feature>
<proteinExistence type="predicted"/>
<feature type="region of interest" description="Disordered" evidence="1">
    <location>
        <begin position="810"/>
        <end position="857"/>
    </location>
</feature>
<feature type="compositionally biased region" description="Low complexity" evidence="1">
    <location>
        <begin position="1560"/>
        <end position="1570"/>
    </location>
</feature>
<feature type="compositionally biased region" description="Acidic residues" evidence="1">
    <location>
        <begin position="211"/>
        <end position="222"/>
    </location>
</feature>
<feature type="region of interest" description="Disordered" evidence="1">
    <location>
        <begin position="3493"/>
        <end position="3519"/>
    </location>
</feature>
<sequence length="3618" mass="399199">DTFTPYKKGFSEWDYSLEDKSGIINDIFKEEWVAKIHSPDEDKLISKSDQTLDDLGIESGDYLFIEAKQYKFVSPSQLENFTQLGYPYIHWPCTNTERRLIKEEEARDGQSYYYTAARRVNYRPRVLPVIFYYRDTSDEKTCIVTYISIRYDDDYATIQKAVFDSLTAQKKIWFGQAYASIKREKRKQMDEIKARMKAERQKLIDAGQEVPPEEEEEEEPDDSDKYLIPSYEHLGFFKIEGSKSKIYRYEGVVGDDSEESSDDDSSSDVIGYAGEEAAKVAAQIKAAKKAQKQREKAEKSAQPLPPLARRIGISSVYCQVTPTPVRETPTSSMMKVFKAVELASSNLNILVYHRNDLGSGEKTKSPLVKASIKGDTTLSGLFEFVRTNINDAYKQQREVLAALPEEERPAGSIPADIEKNDINLFIRAYSYYVSAYSTPTLRELCPTDIRIPEDIITENDNGTRFILLYFRRGTTPSEDQNSARVRVGFVNIERLEQHIDLNGKIAARVANEKRKREKKEKIDVDAIRQAEADEAKAKEDIGLFNQNTMINIEMGKTTVNEFKKQALDYLCSHAPDYARQMLARCPGFDATAEVVVPPPIEYVRFAVIDLSKATVKNYSGHHVVKKHPAYRGKRYFAIPVERVYLIPLFVPDVDLIPQGDIRNAIMYARWEIREKKEKHYYYYLNDDEEKEARTVEKLLADKIEPDLYESLVKSSLNYKHYVVFSTNFCVTDKDKRIDHGISTSGAQSIAHPFVYAQLATPKKPGAGVFAVPMIGRYSSAYNAGLYRSILKIVTEDSNLKLISKDDELKSRKKKEKEDGKESDCKKDEEDNTEDVPETKGSDEAVEEVEEEEEEIEEGEEWKWIPCVASKYGGLKYYGETSYLDFSAGNLFVLLYNKGLSEEDDEDDYSRYYYGRSYRYGGSYGYSSYGSSWKSSHREAGIKIRKKSDRDQAKAEEAKTDDESKIDDLINHISLISTSEGQVKGDEFARKRVPSESSSCRSFSSSSTPIIGGEVYKNCLLTNFKFGKYLNRLLTPKMLDVIDKTLESIHIPHEKIKEEAHSQVLEVISASTHRNTSQLLCETDIEDSSIFRTYMAASDDIVGHFQDSVQIDPYGILSKGVPSITPELRPGRIKRSMKPTEFMLSSPIRPVPSLPSNKVPMSFSFSRNTETRICPGVHTMEFHLHRHSIRRVDLSLSISLPISPLIMLLTQHMGIPIDDLSIELRIFHQNTFEGVRKEVRRSMIRKRREDKRNRRKSSGSRTFSSSSSIGSDKESTTGMTAPSSGYSEIAGGSGGSGGQTTSFYTQQLHNTLLSAPQVIYPAHIPLVHLVDETACMSAIKTMEEDVGSVGSDGERFPRRLFELRKEFAHEKNRKSKSRSRSSFRASECASPKFSMLKSVDLSFSALPLPPQSSSFVVLVSLNIHSTPIFFAPLTLVRTHTSDDALSEFSLLNHELLQHQVQLAKQHRKKKYGDKGVVSESLRVLMDSSKRMRKSPSYAGSTSSLYSSGKEHSILELSNTNPYVLALPLDPKDIEEGDLVSIEDVGPDVPSNSQTKVTDGGSSSVHVTSSHSPRCHAEDVIKETQQAAARRLCGKKNDKSISFENGVRSTVFPLLPTCLWDGLAEMIIHRYVITLPSVSIVAKMHYHPLLASSLLPVMFRPSIPLFRVHVEGRTLNTPKMLSSRASTADLSTGVQDVSQPSSSRSSSMSSTLKRDGSLRPLGNTNTRSSSLSMNPLARMKMGKHPTSKFWQEMDKKFGKQKKSSATSHSSPESGSNIPRPLCIVPDAFVDSPFSFSLSLSPKRLSAFFNLHSRMFESVKRDPITVQACVVCGKSGKIIPHVNRCKLIAPNDQASISKQFDSSAAKVDQDCTPYALFSSVCSFHTPVKNAGGMECECVWLFNDTKPGSATSHDPVSTGKTNTTTNSDKAPLQFGSANPHLEIENSISRIQSNPALVQSTRTLVLSLLPPTKSDHATNTNNTITSSSSSPVSPQQSPSLCTSDYSIDDVVIMLVCVCGDAQDCVAYRHSLSSVNREDIRRCVTFNGDLVSNNKSTSVVLKTTSSQPKGEDEDRSSNISVDSSCDRDPKILEFERAFSRDRLFSSSLLSQPSSISPSNLIDGTGEWEHDALPSMRRSSTIVSGDGAIPDLVSNNKSTSVVLKTTSSQPKGEDEDRSSNISVDSSCDRDPKILEFERAFSRDRLFSSSLLSQPSSISPSNLIDGTGEWEHDALPSMRRSSTIVSGDGAIPGRVDDSQSSVKKSIGSVDLTHSTQNGERRRFTSCDIQDQMGMLSRRMSIQRRSRAPSRRLTTTVDPSSPIITPDTIHSDTILIGSLQHNPQSNTSGEHGSPQKKRCSSCGCAIYTIESDSQSSKLCDECKSMMSSSLYDFEKQCVLGSTPMHDTLLSSGLSQDTSCESGTGNPVMSKTGVPECDVYPVFKSIQNLWNDKFLCFSLIIPRLYHDTLRNVGCYCYGSVYGSSQDSKQTLLPDEKDKEKTKEKESSRKGWWGRKKSEKRETPTPEPLLPSMIIKEEEEDGASYCDIVSLSTSNTLSPIPISAVPPILKSIPKSVAIFSSLLPVEKVSLLRNFPQDPDLAPRHVVSMMVNDPEYCVGLLRCIPKCITECLDVRYQERQGKGQDRRESVCSALWKTRKSVSARKEASDLLSSHLMVHKPSSLSHVIPVDTLDIKASTDVSEHSPDPFKDVSPYTPSMSDMPSLSALSPSVSLSVCVDILVCGWKALGESVAIRGGGSTAVCNICHHVKEGNGCPCSHAHGSHLISSPFYQPASLFSQSISSALNTLLDLLGESIGDIPEESQTISSLSPSEPMTEEDKYEAEYGKIVEYSPFIALPPSSLLLSSFSSSLSRAFSLLSLLLLPPSKPHVHTQLLQNSLVLSVCSLMGKIIREAVDTNVSQSIDSSILLALSVCGICISEWTKSVAGVCCACGELCGLVGDSSEGFDTLDGEEYLVEIGVDVQTDGKHLCSCGTGVCGVVLLFDRLTDVLAGISGQKDSPTVERKGGAEEGKMRLKNSRNIMDVVSGCLSLLICCVPELHTKTHYVKASQDSKSDAEDESIKPASSSSLSSVWCELVQTCLALICTHSTPTFASAFPSLFSSVLFLTTTVIGMCPSPCPPSTITALSSLSSALKRLPFLTASTEHGVTELLRLSRASCAVCECMRKREAERIQGGSLPDSRRSSCASESDGVDKSRKRNDSRHSSVTSHDRSSQSYHSLPLTLPTTRWFVSASTTHYPPNMTHSSRHRSGYGNFVSPSNIPTHAFTALTFCGSGVGGVVAGIANNRTLSNILYYAQVYLRTRTDQIIKQRKNQKATSTTRMSSEGIKRKVGSDSSQTARSSIINSKLSSLMGLLSVSSFPLPQSCPSSFFNPIPSDCSSAKSESPFIIRPNSPTQISISSSSSSKPSSQTASPQNGTLALPSIPISSPSFPSPYFSKSFLLLVKELTQWEETSFSSHSNTERIAEAWRRGSDKDDTLGSSWKRIERRRKKEKDGEEADWKVSTQPNPPDSAAWELLGSQISSKTRSVPSTSSNSLSSISTESLLSSSVSILSSPLLMSSLSLVSLLLSGSFSLSLPSSLLSYVSNAISVLGHHTHVHGHHTIPMFATICIV</sequence>
<feature type="non-terminal residue" evidence="2">
    <location>
        <position position="3618"/>
    </location>
</feature>
<feature type="region of interest" description="Disordered" evidence="1">
    <location>
        <begin position="1905"/>
        <end position="1928"/>
    </location>
</feature>
<feature type="region of interest" description="Disordered" evidence="1">
    <location>
        <begin position="3388"/>
        <end position="3423"/>
    </location>
</feature>
<feature type="region of interest" description="Disordered" evidence="1">
    <location>
        <begin position="3179"/>
        <end position="3225"/>
    </location>
</feature>
<feature type="compositionally biased region" description="Acidic residues" evidence="1">
    <location>
        <begin position="843"/>
        <end position="857"/>
    </location>
</feature>
<organism evidence="2 3">
    <name type="scientific">Aduncisulcus paluster</name>
    <dbReference type="NCBI Taxonomy" id="2918883"/>
    <lineage>
        <taxon>Eukaryota</taxon>
        <taxon>Metamonada</taxon>
        <taxon>Carpediemonas-like organisms</taxon>
        <taxon>Aduncisulcus</taxon>
    </lineage>
</organism>
<feature type="region of interest" description="Disordered" evidence="1">
    <location>
        <begin position="3317"/>
        <end position="3345"/>
    </location>
</feature>
<evidence type="ECO:0000256" key="1">
    <source>
        <dbReference type="SAM" id="MobiDB-lite"/>
    </source>
</evidence>
<feature type="region of interest" description="Disordered" evidence="1">
    <location>
        <begin position="1754"/>
        <end position="1776"/>
    </location>
</feature>
<feature type="region of interest" description="Disordered" evidence="1">
    <location>
        <begin position="1966"/>
        <end position="1994"/>
    </location>
</feature>